<proteinExistence type="predicted"/>
<dbReference type="Proteomes" id="UP000199021">
    <property type="component" value="Unassembled WGS sequence"/>
</dbReference>
<dbReference type="InParanoid" id="A0A1H9KCN0"/>
<gene>
    <name evidence="1" type="ORF">SAMN05444359_12042</name>
</gene>
<reference evidence="2" key="1">
    <citation type="submission" date="2016-10" db="EMBL/GenBank/DDBJ databases">
        <authorList>
            <person name="Varghese N."/>
            <person name="Submissions S."/>
        </authorList>
    </citation>
    <scope>NUCLEOTIDE SEQUENCE [LARGE SCALE GENOMIC DNA]</scope>
    <source>
        <strain evidence="2">DSM 24740</strain>
    </source>
</reference>
<keyword evidence="2" id="KW-1185">Reference proteome</keyword>
<organism evidence="1 2">
    <name type="scientific">Neolewinella agarilytica</name>
    <dbReference type="NCBI Taxonomy" id="478744"/>
    <lineage>
        <taxon>Bacteria</taxon>
        <taxon>Pseudomonadati</taxon>
        <taxon>Bacteroidota</taxon>
        <taxon>Saprospiria</taxon>
        <taxon>Saprospirales</taxon>
        <taxon>Lewinellaceae</taxon>
        <taxon>Neolewinella</taxon>
    </lineage>
</organism>
<name>A0A1H9KCN0_9BACT</name>
<evidence type="ECO:0000313" key="2">
    <source>
        <dbReference type="Proteomes" id="UP000199021"/>
    </source>
</evidence>
<accession>A0A1H9KCN0</accession>
<protein>
    <submittedName>
        <fullName evidence="1">Uncharacterized protein</fullName>
    </submittedName>
</protein>
<dbReference type="STRING" id="478744.SAMN05444359_12042"/>
<dbReference type="EMBL" id="FOFB01000020">
    <property type="protein sequence ID" value="SEQ96697.1"/>
    <property type="molecule type" value="Genomic_DNA"/>
</dbReference>
<sequence length="34" mass="4039">MPEPYLFEIKKAGHLNRYPAFNNPMNIYLSLKLD</sequence>
<evidence type="ECO:0000313" key="1">
    <source>
        <dbReference type="EMBL" id="SEQ96697.1"/>
    </source>
</evidence>
<dbReference type="AlphaFoldDB" id="A0A1H9KCN0"/>